<feature type="signal peptide" evidence="1">
    <location>
        <begin position="1"/>
        <end position="20"/>
    </location>
</feature>
<dbReference type="STRING" id="927664.SAMN05421780_10126"/>
<evidence type="ECO:0000313" key="3">
    <source>
        <dbReference type="Proteomes" id="UP000199514"/>
    </source>
</evidence>
<evidence type="ECO:0000256" key="1">
    <source>
        <dbReference type="SAM" id="SignalP"/>
    </source>
</evidence>
<gene>
    <name evidence="2" type="ORF">SAMN05421780_10126</name>
</gene>
<organism evidence="2 3">
    <name type="scientific">Flexibacter flexilis DSM 6793</name>
    <dbReference type="NCBI Taxonomy" id="927664"/>
    <lineage>
        <taxon>Bacteria</taxon>
        <taxon>Pseudomonadati</taxon>
        <taxon>Bacteroidota</taxon>
        <taxon>Cytophagia</taxon>
        <taxon>Cytophagales</taxon>
        <taxon>Flexibacteraceae</taxon>
        <taxon>Flexibacter</taxon>
    </lineage>
</organism>
<dbReference type="PANTHER" id="PTHR38477">
    <property type="entry name" value="HYPOTHETICAL EXPORTED PROTEIN"/>
    <property type="match status" value="1"/>
</dbReference>
<dbReference type="PANTHER" id="PTHR38477:SF1">
    <property type="entry name" value="MUREIN L,D-TRANSPEPTIDASE CATALYTIC DOMAIN FAMILY PROTEIN"/>
    <property type="match status" value="1"/>
</dbReference>
<dbReference type="Proteomes" id="UP000199514">
    <property type="component" value="Unassembled WGS sequence"/>
</dbReference>
<protein>
    <submittedName>
        <fullName evidence="2">L,D-transpeptidase catalytic domain</fullName>
    </submittedName>
</protein>
<feature type="chain" id="PRO_5011600398" evidence="1">
    <location>
        <begin position="21"/>
        <end position="215"/>
    </location>
</feature>
<dbReference type="Pfam" id="PF13645">
    <property type="entry name" value="YkuD_2"/>
    <property type="match status" value="1"/>
</dbReference>
<dbReference type="InterPro" id="IPR032676">
    <property type="entry name" value="YkuD_2"/>
</dbReference>
<reference evidence="2 3" key="1">
    <citation type="submission" date="2016-10" db="EMBL/GenBank/DDBJ databases">
        <authorList>
            <person name="de Groot N.N."/>
        </authorList>
    </citation>
    <scope>NUCLEOTIDE SEQUENCE [LARGE SCALE GENOMIC DNA]</scope>
    <source>
        <strain evidence="2 3">DSM 6793</strain>
    </source>
</reference>
<name>A0A1I1D7H5_9BACT</name>
<keyword evidence="3" id="KW-1185">Reference proteome</keyword>
<accession>A0A1I1D7H5</accession>
<dbReference type="EMBL" id="FOLE01000001">
    <property type="protein sequence ID" value="SFB70875.1"/>
    <property type="molecule type" value="Genomic_DNA"/>
</dbReference>
<proteinExistence type="predicted"/>
<sequence length="215" mass="24095">MGKMAGALALMIFWCIMAQAQEADALYLALKQKHEMPRYQVFELAFKGYKKLKATGKIKNQVLSIADFTLSANSKRLWVIDMAQQKVLFHSLVAHGRGSGQEFATHFSNENKSHQSSLGFYITGGLYEGVHGLSLYLYGLQKGLNDNALSRAIVMHGADYVSEDFIQKYGRLGRSYGCPAIPQELVKPMLDQLKNKSCLLLYNSSQEADIEQFIE</sequence>
<dbReference type="AlphaFoldDB" id="A0A1I1D7H5"/>
<keyword evidence="1" id="KW-0732">Signal</keyword>
<evidence type="ECO:0000313" key="2">
    <source>
        <dbReference type="EMBL" id="SFB70875.1"/>
    </source>
</evidence>